<organism evidence="1 2">
    <name type="scientific">Crenichthys baileyi</name>
    <name type="common">White River springfish</name>
    <dbReference type="NCBI Taxonomy" id="28760"/>
    <lineage>
        <taxon>Eukaryota</taxon>
        <taxon>Metazoa</taxon>
        <taxon>Chordata</taxon>
        <taxon>Craniata</taxon>
        <taxon>Vertebrata</taxon>
        <taxon>Euteleostomi</taxon>
        <taxon>Actinopterygii</taxon>
        <taxon>Neopterygii</taxon>
        <taxon>Teleostei</taxon>
        <taxon>Neoteleostei</taxon>
        <taxon>Acanthomorphata</taxon>
        <taxon>Ovalentaria</taxon>
        <taxon>Atherinomorphae</taxon>
        <taxon>Cyprinodontiformes</taxon>
        <taxon>Goodeidae</taxon>
        <taxon>Crenichthys</taxon>
    </lineage>
</organism>
<evidence type="ECO:0000313" key="2">
    <source>
        <dbReference type="Proteomes" id="UP001311232"/>
    </source>
</evidence>
<proteinExistence type="predicted"/>
<comment type="caution">
    <text evidence="1">The sequence shown here is derived from an EMBL/GenBank/DDBJ whole genome shotgun (WGS) entry which is preliminary data.</text>
</comment>
<feature type="non-terminal residue" evidence="1">
    <location>
        <position position="63"/>
    </location>
</feature>
<feature type="non-terminal residue" evidence="1">
    <location>
        <position position="1"/>
    </location>
</feature>
<reference evidence="1 2" key="1">
    <citation type="submission" date="2021-06" db="EMBL/GenBank/DDBJ databases">
        <authorList>
            <person name="Palmer J.M."/>
        </authorList>
    </citation>
    <scope>NUCLEOTIDE SEQUENCE [LARGE SCALE GENOMIC DNA]</scope>
    <source>
        <strain evidence="1 2">MEX-2019</strain>
        <tissue evidence="1">Muscle</tissue>
    </source>
</reference>
<keyword evidence="2" id="KW-1185">Reference proteome</keyword>
<name>A0AAV9RG87_9TELE</name>
<gene>
    <name evidence="1" type="ORF">CRENBAI_006646</name>
</gene>
<evidence type="ECO:0000313" key="1">
    <source>
        <dbReference type="EMBL" id="KAK5607995.1"/>
    </source>
</evidence>
<dbReference type="Proteomes" id="UP001311232">
    <property type="component" value="Unassembled WGS sequence"/>
</dbReference>
<accession>A0AAV9RG87</accession>
<dbReference type="AlphaFoldDB" id="A0AAV9RG87"/>
<protein>
    <submittedName>
        <fullName evidence="1">Uncharacterized protein</fullName>
    </submittedName>
</protein>
<dbReference type="EMBL" id="JAHHUM010001879">
    <property type="protein sequence ID" value="KAK5607995.1"/>
    <property type="molecule type" value="Genomic_DNA"/>
</dbReference>
<sequence length="63" mass="7029">DMLQKLALGKWNVTSMVVKESELVCEAERFQLKYADSPRRMGLALEPVSLRGVGHSSTLELPL</sequence>